<evidence type="ECO:0000313" key="3">
    <source>
        <dbReference type="Proteomes" id="UP001196661"/>
    </source>
</evidence>
<dbReference type="InterPro" id="IPR012334">
    <property type="entry name" value="Pectin_lyas_fold"/>
</dbReference>
<protein>
    <submittedName>
        <fullName evidence="2">Right-handed parallel beta-helix repeat-containing protein</fullName>
    </submittedName>
</protein>
<dbReference type="Pfam" id="PF05048">
    <property type="entry name" value="NosD"/>
    <property type="match status" value="1"/>
</dbReference>
<dbReference type="InterPro" id="IPR006626">
    <property type="entry name" value="PbH1"/>
</dbReference>
<dbReference type="RefSeq" id="WP_215617185.1">
    <property type="nucleotide sequence ID" value="NZ_JADOER010000004.1"/>
</dbReference>
<dbReference type="EMBL" id="JADOER010000004">
    <property type="protein sequence ID" value="MBT9311290.1"/>
    <property type="molecule type" value="Genomic_DNA"/>
</dbReference>
<evidence type="ECO:0000259" key="1">
    <source>
        <dbReference type="Pfam" id="PF05048"/>
    </source>
</evidence>
<dbReference type="SMART" id="SM00710">
    <property type="entry name" value="PbH1"/>
    <property type="match status" value="8"/>
</dbReference>
<gene>
    <name evidence="2" type="ORF">IXB28_03655</name>
</gene>
<proteinExistence type="predicted"/>
<dbReference type="Proteomes" id="UP001196661">
    <property type="component" value="Unassembled WGS sequence"/>
</dbReference>
<accession>A0ABS5Y2S2</accession>
<name>A0ABS5Y2S2_9CYAN</name>
<organism evidence="2 3">
    <name type="scientific">Leptothoe kymatousa TAU-MAC 1615</name>
    <dbReference type="NCBI Taxonomy" id="2364775"/>
    <lineage>
        <taxon>Bacteria</taxon>
        <taxon>Bacillati</taxon>
        <taxon>Cyanobacteriota</taxon>
        <taxon>Cyanophyceae</taxon>
        <taxon>Nodosilineales</taxon>
        <taxon>Cymatolegaceae</taxon>
        <taxon>Leptothoe</taxon>
        <taxon>Leptothoe kymatousa</taxon>
    </lineage>
</organism>
<dbReference type="SUPFAM" id="SSF51126">
    <property type="entry name" value="Pectin lyase-like"/>
    <property type="match status" value="2"/>
</dbReference>
<sequence length="1008" mass="105420">MPISHKKSRKEILSKSTLLMAAGTLLATGQDTIAAEPIVDASAAENTSAIIDSVVTQIADVIPQPIVVPEAAARAPQFSQQSEAIEHPPEQTTPTITEAATKISTTAADLAAATLSPTGAIKGTNAQTVAQADAPGDEAEGTVSQNYSAADLEIPARFGVNGSTATNGFGETIGVQGFLPLDQNIEDLNELDVTFLEGDLQVNDGDPSFSLSLGHRGYRQDEDETTDEGDIRGGYVGIDGRFTDESSFFQLATGYERIDDDWEFRINGYLPIGDRTNTIRNIDTDTGLQTSTGFAGNQLVLSAIRERQRILEQEDALGGFDAEFGAELDEWDGGELMGYVGGYLLSGEESSLGGQARLAVNFDSNFNAGLSLQHDGLFGTTVALSIGATWPELRFQEDEENEFEEEFEVPIRLRDPIARRDNVAVNIINESEIIFDEETEPLRNPEEEEDYRFVHVALGGAAGDGTYESPFATVDDAITLINSDPTTYSDGNTIVYVDGEIASGSTIPGFTIPDRVRVLSQGPEQIIAGMEFSIFPSTATRLPFSADQNFNVDASITNANGITVSLPDSNDGVFPTITGGSAADLVTLGNNTVLAGFQIDGATQHGVTGSAIDNVELRNNLISNSGGSGIFLNDVGGSAILFDNVVNNSTERGIFIENTSTDRPLQATIAGFDLNNNQVGMDFSTIATAGTEFPSQIISVGPSSTANTSVGTPGGTALTTSILNSTDEGLVLRAEGDSLTAASTQQLTVNDTTIDTSGSDGLQVVADVGVHQQLFTLDNGTVTNSGGNGIAVVNGDTAINGSVTVSTPDGASPQEIVITNSQITNNALDGIDITLLDAGAQELFIQGNQIVNNGGNGIDSVAQTASVQEWRTDNDTGALGISDNTITGNGGQAITLDLEDVAILPVVGIGNNTISGNGATPDIAISTDTTLPAGSVNACLVLEDNVTTNSIEITAPDPTFNGNIASVQVQDLADLVADTNVVFLVNDFFLGLTPSTAGYVNVTDRCIQ</sequence>
<dbReference type="InterPro" id="IPR011050">
    <property type="entry name" value="Pectin_lyase_fold/virulence"/>
</dbReference>
<reference evidence="2 3" key="1">
    <citation type="journal article" date="2021" name="Mar. Drugs">
        <title>Genome Reduction and Secondary Metabolism of the Marine Sponge-Associated Cyanobacterium Leptothoe.</title>
        <authorList>
            <person name="Konstantinou D."/>
            <person name="Popin R.V."/>
            <person name="Fewer D.P."/>
            <person name="Sivonen K."/>
            <person name="Gkelis S."/>
        </authorList>
    </citation>
    <scope>NUCLEOTIDE SEQUENCE [LARGE SCALE GENOMIC DNA]</scope>
    <source>
        <strain evidence="2 3">TAU-MAC 1615</strain>
    </source>
</reference>
<evidence type="ECO:0000313" key="2">
    <source>
        <dbReference type="EMBL" id="MBT9311290.1"/>
    </source>
</evidence>
<dbReference type="Gene3D" id="2.40.160.160">
    <property type="entry name" value="Inverse autotransporter, beta-domain"/>
    <property type="match status" value="1"/>
</dbReference>
<dbReference type="InterPro" id="IPR038177">
    <property type="entry name" value="IAT_beta_sf"/>
</dbReference>
<dbReference type="Gene3D" id="2.160.20.10">
    <property type="entry name" value="Single-stranded right-handed beta-helix, Pectin lyase-like"/>
    <property type="match status" value="2"/>
</dbReference>
<comment type="caution">
    <text evidence="2">The sequence shown here is derived from an EMBL/GenBank/DDBJ whole genome shotgun (WGS) entry which is preliminary data.</text>
</comment>
<dbReference type="InterPro" id="IPR007742">
    <property type="entry name" value="NosD_dom"/>
</dbReference>
<keyword evidence="3" id="KW-1185">Reference proteome</keyword>
<feature type="domain" description="Periplasmic copper-binding protein NosD beta helix" evidence="1">
    <location>
        <begin position="560"/>
        <end position="677"/>
    </location>
</feature>